<feature type="transmembrane region" description="Helical" evidence="8">
    <location>
        <begin position="219"/>
        <end position="239"/>
    </location>
</feature>
<name>A0AAD5XGY6_9FUNG</name>
<feature type="transmembrane region" description="Helical" evidence="8">
    <location>
        <begin position="124"/>
        <end position="143"/>
    </location>
</feature>
<dbReference type="SUPFAM" id="SSF81338">
    <property type="entry name" value="Aquaporin-like"/>
    <property type="match status" value="1"/>
</dbReference>
<feature type="transmembrane region" description="Helical" evidence="8">
    <location>
        <begin position="170"/>
        <end position="191"/>
    </location>
</feature>
<accession>A0AAD5XGY6</accession>
<dbReference type="PANTHER" id="PTHR19139:SF199">
    <property type="entry name" value="MIP17260P"/>
    <property type="match status" value="1"/>
</dbReference>
<keyword evidence="6 8" id="KW-1133">Transmembrane helix</keyword>
<reference evidence="9" key="1">
    <citation type="submission" date="2020-05" db="EMBL/GenBank/DDBJ databases">
        <title>Phylogenomic resolution of chytrid fungi.</title>
        <authorList>
            <person name="Stajich J.E."/>
            <person name="Amses K."/>
            <person name="Simmons R."/>
            <person name="Seto K."/>
            <person name="Myers J."/>
            <person name="Bonds A."/>
            <person name="Quandt C.A."/>
            <person name="Barry K."/>
            <person name="Liu P."/>
            <person name="Grigoriev I."/>
            <person name="Longcore J.E."/>
            <person name="James T.Y."/>
        </authorList>
    </citation>
    <scope>NUCLEOTIDE SEQUENCE</scope>
    <source>
        <strain evidence="9">JEL0513</strain>
    </source>
</reference>
<proteinExistence type="inferred from homology"/>
<dbReference type="EMBL" id="JADGJH010000709">
    <property type="protein sequence ID" value="KAJ3123868.1"/>
    <property type="molecule type" value="Genomic_DNA"/>
</dbReference>
<dbReference type="GO" id="GO:0005886">
    <property type="term" value="C:plasma membrane"/>
    <property type="evidence" value="ECO:0007669"/>
    <property type="project" value="UniProtKB-SubCell"/>
</dbReference>
<keyword evidence="3" id="KW-0813">Transport</keyword>
<sequence>MSSRFNQQSEFQQINDDDIPVMSTQTKSVGEGSAPLIRKESEIVVIAADVPADDGDAPGYFSWNPIDWYTDLRKEFDEFTWEMDERKRVLLRAVFGEGLVTFLFLFIVEATAVNNGRQENPENLVLGALSTALCSVALIYSFADVSGAHFNPAVTFAVIVTGKTSLKKGLMYIGVQLLASILATAFLMVVFPRSYDGTFSSIPASVVVDIDPRAQVVNAFFMELILTFVLVYVIFATAFDTVDTSNNVKEAGAVIGGQKNKDNEAGKKLTIYAKCGNKKGGFGPTTSGNTKAGFAPLSIGFTLGFLGLMGGSVSGGAFNPARVFGPAVLTGNFHNHWIYWIGDFIGAALAGWTQHLFAHESLVELIATVGDTGGRTVLAQVSIQQLVSRIPYFEAFERFTALKDSASTPSLPLQSLSLENTTAVDLKVYSQSSILAGLSADLEYAVWLEVGHLFVSALNIPSAVEMRLIDLSMDWVSSSKSYAGISKQTLPKKQTPGTRQPTKIVASATSEAQISNPLDFALIWKLTYSIADFLTFEELKSALIKSVYFLAHEFRCACRRCLGPPGVVLKFSIVLNDVMGLDSIMADAVLAMNMAWDKTFLHQFYPQLSKRVTNAFTSKIIELIKLDNIFLSLSRLLILKSRVFYDRSDISLISAVDTRIDELLGLLKSVPVKKGALMFAKIPKIVEEVFKSDVDFNEWLKRDLAISFSTDANDLTPAFEDFTERILACLTTQNVVPLMNWGIVANLMLDEL</sequence>
<keyword evidence="10" id="KW-1185">Reference proteome</keyword>
<evidence type="ECO:0000256" key="1">
    <source>
        <dbReference type="ARBA" id="ARBA00004651"/>
    </source>
</evidence>
<dbReference type="InterPro" id="IPR023271">
    <property type="entry name" value="Aquaporin-like"/>
</dbReference>
<feature type="transmembrane region" description="Helical" evidence="8">
    <location>
        <begin position="89"/>
        <end position="112"/>
    </location>
</feature>
<keyword evidence="7 8" id="KW-0472">Membrane</keyword>
<dbReference type="Gene3D" id="1.20.1080.10">
    <property type="entry name" value="Glycerol uptake facilitator protein"/>
    <property type="match status" value="1"/>
</dbReference>
<dbReference type="Proteomes" id="UP001211907">
    <property type="component" value="Unassembled WGS sequence"/>
</dbReference>
<gene>
    <name evidence="9" type="ORF">HK100_011455</name>
</gene>
<dbReference type="InterPro" id="IPR000425">
    <property type="entry name" value="MIP"/>
</dbReference>
<evidence type="ECO:0000256" key="6">
    <source>
        <dbReference type="ARBA" id="ARBA00022989"/>
    </source>
</evidence>
<keyword evidence="5 8" id="KW-0812">Transmembrane</keyword>
<comment type="caution">
    <text evidence="9">The sequence shown here is derived from an EMBL/GenBank/DDBJ whole genome shotgun (WGS) entry which is preliminary data.</text>
</comment>
<dbReference type="GO" id="GO:0015250">
    <property type="term" value="F:water channel activity"/>
    <property type="evidence" value="ECO:0007669"/>
    <property type="project" value="TreeGrafter"/>
</dbReference>
<dbReference type="PROSITE" id="PS00221">
    <property type="entry name" value="MIP"/>
    <property type="match status" value="1"/>
</dbReference>
<evidence type="ECO:0000256" key="5">
    <source>
        <dbReference type="ARBA" id="ARBA00022692"/>
    </source>
</evidence>
<dbReference type="InterPro" id="IPR022357">
    <property type="entry name" value="MIP_CS"/>
</dbReference>
<keyword evidence="4" id="KW-1003">Cell membrane</keyword>
<evidence type="ECO:0000256" key="2">
    <source>
        <dbReference type="ARBA" id="ARBA00006175"/>
    </source>
</evidence>
<protein>
    <submittedName>
        <fullName evidence="9">Uncharacterized protein</fullName>
    </submittedName>
</protein>
<dbReference type="InterPro" id="IPR034294">
    <property type="entry name" value="Aquaporin_transptr"/>
</dbReference>
<evidence type="ECO:0000256" key="7">
    <source>
        <dbReference type="ARBA" id="ARBA00023136"/>
    </source>
</evidence>
<evidence type="ECO:0000256" key="8">
    <source>
        <dbReference type="SAM" id="Phobius"/>
    </source>
</evidence>
<comment type="similarity">
    <text evidence="2">Belongs to the MIP/aquaporin (TC 1.A.8) family.</text>
</comment>
<dbReference type="PRINTS" id="PR00783">
    <property type="entry name" value="MINTRINSICP"/>
</dbReference>
<dbReference type="PANTHER" id="PTHR19139">
    <property type="entry name" value="AQUAPORIN TRANSPORTER"/>
    <property type="match status" value="1"/>
</dbReference>
<organism evidence="9 10">
    <name type="scientific">Physocladia obscura</name>
    <dbReference type="NCBI Taxonomy" id="109957"/>
    <lineage>
        <taxon>Eukaryota</taxon>
        <taxon>Fungi</taxon>
        <taxon>Fungi incertae sedis</taxon>
        <taxon>Chytridiomycota</taxon>
        <taxon>Chytridiomycota incertae sedis</taxon>
        <taxon>Chytridiomycetes</taxon>
        <taxon>Chytridiales</taxon>
        <taxon>Chytriomycetaceae</taxon>
        <taxon>Physocladia</taxon>
    </lineage>
</organism>
<evidence type="ECO:0000256" key="4">
    <source>
        <dbReference type="ARBA" id="ARBA00022475"/>
    </source>
</evidence>
<evidence type="ECO:0000313" key="10">
    <source>
        <dbReference type="Proteomes" id="UP001211907"/>
    </source>
</evidence>
<dbReference type="CDD" id="cd00333">
    <property type="entry name" value="MIP"/>
    <property type="match status" value="1"/>
</dbReference>
<evidence type="ECO:0000313" key="9">
    <source>
        <dbReference type="EMBL" id="KAJ3123868.1"/>
    </source>
</evidence>
<dbReference type="AlphaFoldDB" id="A0AAD5XGY6"/>
<comment type="subcellular location">
    <subcellularLocation>
        <location evidence="1">Cell membrane</location>
        <topology evidence="1">Multi-pass membrane protein</topology>
    </subcellularLocation>
</comment>
<dbReference type="Pfam" id="PF00230">
    <property type="entry name" value="MIP"/>
    <property type="match status" value="2"/>
</dbReference>
<evidence type="ECO:0000256" key="3">
    <source>
        <dbReference type="ARBA" id="ARBA00022448"/>
    </source>
</evidence>